<evidence type="ECO:0000313" key="2">
    <source>
        <dbReference type="EMBL" id="SVE56373.1"/>
    </source>
</evidence>
<sequence length="64" mass="7102">MEFAKDANHIGSILQIHPESPGRQTNLPILMRIGADQKRSPRLAATSLRNISPLKHPPLGRKLI</sequence>
<evidence type="ECO:0000256" key="1">
    <source>
        <dbReference type="SAM" id="MobiDB-lite"/>
    </source>
</evidence>
<organism evidence="2">
    <name type="scientific">marine metagenome</name>
    <dbReference type="NCBI Taxonomy" id="408172"/>
    <lineage>
        <taxon>unclassified sequences</taxon>
        <taxon>metagenomes</taxon>
        <taxon>ecological metagenomes</taxon>
    </lineage>
</organism>
<accession>A0A383EIW6</accession>
<feature type="region of interest" description="Disordered" evidence="1">
    <location>
        <begin position="41"/>
        <end position="64"/>
    </location>
</feature>
<dbReference type="EMBL" id="UINC01226054">
    <property type="protein sequence ID" value="SVE56373.1"/>
    <property type="molecule type" value="Genomic_DNA"/>
</dbReference>
<protein>
    <submittedName>
        <fullName evidence="2">Uncharacterized protein</fullName>
    </submittedName>
</protein>
<proteinExistence type="predicted"/>
<feature type="region of interest" description="Disordered" evidence="1">
    <location>
        <begin position="1"/>
        <end position="25"/>
    </location>
</feature>
<reference evidence="2" key="1">
    <citation type="submission" date="2018-05" db="EMBL/GenBank/DDBJ databases">
        <authorList>
            <person name="Lanie J.A."/>
            <person name="Ng W.-L."/>
            <person name="Kazmierczak K.M."/>
            <person name="Andrzejewski T.M."/>
            <person name="Davidsen T.M."/>
            <person name="Wayne K.J."/>
            <person name="Tettelin H."/>
            <person name="Glass J.I."/>
            <person name="Rusch D."/>
            <person name="Podicherti R."/>
            <person name="Tsui H.-C.T."/>
            <person name="Winkler M.E."/>
        </authorList>
    </citation>
    <scope>NUCLEOTIDE SEQUENCE</scope>
</reference>
<name>A0A383EIW6_9ZZZZ</name>
<gene>
    <name evidence="2" type="ORF">METZ01_LOCUS509227</name>
</gene>
<dbReference type="AlphaFoldDB" id="A0A383EIW6"/>